<sequence>MINIKEIIKITKKARKEKQFEKHFAEHNSEVIEYVESEILKTAEKGEYSLRIELDDILKIDKDIKTSDLIKFLEKQKYDAYLNCICMELCINWNQFML</sequence>
<protein>
    <submittedName>
        <fullName evidence="1">Uncharacterized protein</fullName>
    </submittedName>
</protein>
<reference evidence="1" key="1">
    <citation type="journal article" date="2021" name="Proc. Natl. Acad. Sci. U.S.A.">
        <title>A Catalog of Tens of Thousands of Viruses from Human Metagenomes Reveals Hidden Associations with Chronic Diseases.</title>
        <authorList>
            <person name="Tisza M.J."/>
            <person name="Buck C.B."/>
        </authorList>
    </citation>
    <scope>NUCLEOTIDE SEQUENCE</scope>
    <source>
        <strain evidence="1">Ctnpt50</strain>
    </source>
</reference>
<evidence type="ECO:0000313" key="1">
    <source>
        <dbReference type="EMBL" id="DAF49083.1"/>
    </source>
</evidence>
<proteinExistence type="predicted"/>
<name>A0A8S5SE68_9CAUD</name>
<accession>A0A8S5SE68</accession>
<dbReference type="EMBL" id="BK032577">
    <property type="protein sequence ID" value="DAF49083.1"/>
    <property type="molecule type" value="Genomic_DNA"/>
</dbReference>
<organism evidence="1">
    <name type="scientific">Siphoviridae sp. ctnpt50</name>
    <dbReference type="NCBI Taxonomy" id="2827941"/>
    <lineage>
        <taxon>Viruses</taxon>
        <taxon>Duplodnaviria</taxon>
        <taxon>Heunggongvirae</taxon>
        <taxon>Uroviricota</taxon>
        <taxon>Caudoviricetes</taxon>
    </lineage>
</organism>